<feature type="compositionally biased region" description="Low complexity" evidence="4">
    <location>
        <begin position="691"/>
        <end position="700"/>
    </location>
</feature>
<dbReference type="PANTHER" id="PTHR46228:SF2">
    <property type="entry name" value="KELCH REPEAT PROTEIN (AFU_ORTHOLOGUE AFUA_4G14350)"/>
    <property type="match status" value="1"/>
</dbReference>
<evidence type="ECO:0000256" key="2">
    <source>
        <dbReference type="ARBA" id="ARBA00022441"/>
    </source>
</evidence>
<dbReference type="EMBL" id="VFQX01000022">
    <property type="protein sequence ID" value="KAF0979951.1"/>
    <property type="molecule type" value="Genomic_DNA"/>
</dbReference>
<dbReference type="GO" id="GO:0046785">
    <property type="term" value="P:microtubule polymerization"/>
    <property type="evidence" value="ECO:0007669"/>
    <property type="project" value="InterPro"/>
</dbReference>
<feature type="region of interest" description="Disordered" evidence="4">
    <location>
        <begin position="690"/>
        <end position="709"/>
    </location>
</feature>
<dbReference type="VEuPathDB" id="AmoebaDB:NF0012540"/>
<proteinExistence type="inferred from homology"/>
<evidence type="ECO:0000256" key="4">
    <source>
        <dbReference type="SAM" id="MobiDB-lite"/>
    </source>
</evidence>
<dbReference type="Proteomes" id="UP000444721">
    <property type="component" value="Unassembled WGS sequence"/>
</dbReference>
<dbReference type="InterPro" id="IPR008907">
    <property type="entry name" value="TPP/p25"/>
</dbReference>
<dbReference type="OMA" id="FMYYCSF"/>
<dbReference type="Pfam" id="PF05517">
    <property type="entry name" value="p25-alpha"/>
    <property type="match status" value="1"/>
</dbReference>
<dbReference type="Pfam" id="PF24681">
    <property type="entry name" value="Kelch_KLHDC2_KLHL20_DRC7"/>
    <property type="match status" value="1"/>
</dbReference>
<keyword evidence="3" id="KW-0677">Repeat</keyword>
<comment type="similarity">
    <text evidence="1">Belongs to the TPPP family.</text>
</comment>
<dbReference type="AlphaFoldDB" id="A0A6A5BZF6"/>
<accession>A0A6A5BZF6</accession>
<evidence type="ECO:0000256" key="1">
    <source>
        <dbReference type="ARBA" id="ARBA00010994"/>
    </source>
</evidence>
<dbReference type="GeneID" id="68108322"/>
<protein>
    <submittedName>
        <fullName evidence="5">Uncharacterized protein</fullName>
    </submittedName>
</protein>
<dbReference type="OrthoDB" id="10250130at2759"/>
<dbReference type="SUPFAM" id="SSF47473">
    <property type="entry name" value="EF-hand"/>
    <property type="match status" value="1"/>
</dbReference>
<sequence length="998" mass="114697">MKGSWRREIESQGSSWKMKCAQFVDEDLLVLGSSNEDEQNQLFGFNLRNFEWFSCPMSGNTPSKSSFYLPLISDQHDRLFVLWNLVESGLYATVNQDYRDEEGFHLDKGQLVTVFENTNKPVEGDDIEYVYCITQEREVGEVPKSYVVLEEENNFFDTFEHSSLQLSVLTFEDMKWTTVVLTGKDIPRARRDFSSNFVDNCIYLFGGISDSEVIHNDVYKLNLETNSWEKLNLKDDEKPAPRYGHSTSLISSNFVIMFGGLDYQEYRNDLYIFDVKSKEWSQIEIDFGPCARAFHSVIKLDESLIFFGGDGPQGMLNDLFILNISESKWNEIQCDGDIPSRRIRAYLGLKEGQLLCFGGEDCNGRQFDLLSLTLSSRDLEQKPNPAEKNVETINESHQSPSCEEPAKTDDGFVVDFENFTFTIEEDEDETPDIDTTRTTSDSIDAIFDQISNGQDTISVDSLIKCIGNCRIAEHELTWDTILNIVVRITANTDLNQIEASSLQHNRIDCKQFREIANEIAKLKFPSQDSPLEQLIEDYLLPYHTSKKQDMVMNEIYSLPCIMLFLRYSAFLKEIFDIYSSKQKAQAVNKFISLDSFLSFTETFDLVPEKISKTVAESIFNSCFLSEDSSISKTDQGINYPQFLEALGRIAIYIFATKHKNTMAEHMTLLFDALGFFSGNRYNTFLKRARSTNRSNNTNNTKGDIKSTPNKPREIEQKYVDLLQNKHELKAELHNIFMYYCSFGNRLNLDLMSSFKFRLFIRDTNIYTYGFKQESADLIFIKVITNNASKTSNSQKMGFPQFIECLKEIANKLRPTLAPSKAFAQFLLVDVLPNVNRLGSASKCDIGEEAATTAERIFESVRRNLQRLFILYCNSNSTVHYKSVQDTMYLDDFLKLATDFNLIPLISKKDMYGIFKSCLSNADTESLSYQKFEEALLKYAQTAFSKYPYDFKYPSTESKLSLLFEKMELTEWNLLRKRLEKLGRCNIPSPVKSKTKPAN</sequence>
<feature type="compositionally biased region" description="Polar residues" evidence="4">
    <location>
        <begin position="391"/>
        <end position="401"/>
    </location>
</feature>
<dbReference type="Gene3D" id="1.10.238.10">
    <property type="entry name" value="EF-hand"/>
    <property type="match status" value="1"/>
</dbReference>
<dbReference type="SUPFAM" id="SSF117281">
    <property type="entry name" value="Kelch motif"/>
    <property type="match status" value="1"/>
</dbReference>
<gene>
    <name evidence="5" type="ORF">FDP41_001104</name>
</gene>
<dbReference type="GO" id="GO:0015631">
    <property type="term" value="F:tubulin binding"/>
    <property type="evidence" value="ECO:0007669"/>
    <property type="project" value="InterPro"/>
</dbReference>
<comment type="caution">
    <text evidence="5">The sequence shown here is derived from an EMBL/GenBank/DDBJ whole genome shotgun (WGS) entry which is preliminary data.</text>
</comment>
<organism evidence="5 6">
    <name type="scientific">Naegleria fowleri</name>
    <name type="common">Brain eating amoeba</name>
    <dbReference type="NCBI Taxonomy" id="5763"/>
    <lineage>
        <taxon>Eukaryota</taxon>
        <taxon>Discoba</taxon>
        <taxon>Heterolobosea</taxon>
        <taxon>Tetramitia</taxon>
        <taxon>Eutetramitia</taxon>
        <taxon>Vahlkampfiidae</taxon>
        <taxon>Naegleria</taxon>
    </lineage>
</organism>
<dbReference type="InterPro" id="IPR011992">
    <property type="entry name" value="EF-hand-dom_pair"/>
</dbReference>
<evidence type="ECO:0000256" key="3">
    <source>
        <dbReference type="ARBA" id="ARBA00022737"/>
    </source>
</evidence>
<keyword evidence="2" id="KW-0880">Kelch repeat</keyword>
<dbReference type="VEuPathDB" id="AmoebaDB:NfTy_049350"/>
<dbReference type="RefSeq" id="XP_044564664.1">
    <property type="nucleotide sequence ID" value="XM_044701405.1"/>
</dbReference>
<reference evidence="5 6" key="1">
    <citation type="journal article" date="2019" name="Sci. Rep.">
        <title>Nanopore sequencing improves the draft genome of the human pathogenic amoeba Naegleria fowleri.</title>
        <authorList>
            <person name="Liechti N."/>
            <person name="Schurch N."/>
            <person name="Bruggmann R."/>
            <person name="Wittwer M."/>
        </authorList>
    </citation>
    <scope>NUCLEOTIDE SEQUENCE [LARGE SCALE GENOMIC DNA]</scope>
    <source>
        <strain evidence="5 6">ATCC 30894</strain>
    </source>
</reference>
<feature type="region of interest" description="Disordered" evidence="4">
    <location>
        <begin position="381"/>
        <end position="407"/>
    </location>
</feature>
<evidence type="ECO:0000313" key="5">
    <source>
        <dbReference type="EMBL" id="KAF0979951.1"/>
    </source>
</evidence>
<keyword evidence="6" id="KW-1185">Reference proteome</keyword>
<dbReference type="Gene3D" id="2.120.10.80">
    <property type="entry name" value="Kelch-type beta propeller"/>
    <property type="match status" value="1"/>
</dbReference>
<evidence type="ECO:0000313" key="6">
    <source>
        <dbReference type="Proteomes" id="UP000444721"/>
    </source>
</evidence>
<dbReference type="InterPro" id="IPR015915">
    <property type="entry name" value="Kelch-typ_b-propeller"/>
</dbReference>
<dbReference type="VEuPathDB" id="AmoebaDB:FDP41_001104"/>
<dbReference type="PANTHER" id="PTHR46228">
    <property type="entry name" value="KELCH DOMAIN-CONTAINING PROTEIN"/>
    <property type="match status" value="1"/>
</dbReference>
<name>A0A6A5BZF6_NAEFO</name>